<name>A0A820HB39_9BILA</name>
<feature type="non-terminal residue" evidence="2">
    <location>
        <position position="1"/>
    </location>
</feature>
<reference evidence="2" key="1">
    <citation type="submission" date="2021-02" db="EMBL/GenBank/DDBJ databases">
        <authorList>
            <person name="Nowell W R."/>
        </authorList>
    </citation>
    <scope>NUCLEOTIDE SEQUENCE</scope>
</reference>
<dbReference type="AlphaFoldDB" id="A0A820HB39"/>
<comment type="caution">
    <text evidence="2">The sequence shown here is derived from an EMBL/GenBank/DDBJ whole genome shotgun (WGS) entry which is preliminary data.</text>
</comment>
<dbReference type="EMBL" id="CAJOAZ010015433">
    <property type="protein sequence ID" value="CAF4293199.1"/>
    <property type="molecule type" value="Genomic_DNA"/>
</dbReference>
<feature type="domain" description="MyTH4" evidence="1">
    <location>
        <begin position="1"/>
        <end position="45"/>
    </location>
</feature>
<sequence>FLKYLHDNQNHDEKLVQLCLNHYEQTLKHGGRKTIPSKTEIDLITNNGENTEKRQIFLLPGGFPLTISITSSM</sequence>
<organism evidence="2 3">
    <name type="scientific">Adineta steineri</name>
    <dbReference type="NCBI Taxonomy" id="433720"/>
    <lineage>
        <taxon>Eukaryota</taxon>
        <taxon>Metazoa</taxon>
        <taxon>Spiralia</taxon>
        <taxon>Gnathifera</taxon>
        <taxon>Rotifera</taxon>
        <taxon>Eurotatoria</taxon>
        <taxon>Bdelloidea</taxon>
        <taxon>Adinetida</taxon>
        <taxon>Adinetidae</taxon>
        <taxon>Adineta</taxon>
    </lineage>
</organism>
<accession>A0A820HB39</accession>
<dbReference type="InterPro" id="IPR000857">
    <property type="entry name" value="MyTH4_dom"/>
</dbReference>
<evidence type="ECO:0000313" key="3">
    <source>
        <dbReference type="Proteomes" id="UP000663844"/>
    </source>
</evidence>
<dbReference type="PROSITE" id="PS51016">
    <property type="entry name" value="MYTH4"/>
    <property type="match status" value="1"/>
</dbReference>
<protein>
    <recommendedName>
        <fullName evidence="1">MyTH4 domain-containing protein</fullName>
    </recommendedName>
</protein>
<dbReference type="Proteomes" id="UP000663844">
    <property type="component" value="Unassembled WGS sequence"/>
</dbReference>
<evidence type="ECO:0000313" key="2">
    <source>
        <dbReference type="EMBL" id="CAF4293199.1"/>
    </source>
</evidence>
<gene>
    <name evidence="2" type="ORF">OXD698_LOCUS45688</name>
</gene>
<feature type="non-terminal residue" evidence="2">
    <location>
        <position position="73"/>
    </location>
</feature>
<proteinExistence type="predicted"/>
<dbReference type="GO" id="GO:0005856">
    <property type="term" value="C:cytoskeleton"/>
    <property type="evidence" value="ECO:0007669"/>
    <property type="project" value="InterPro"/>
</dbReference>
<evidence type="ECO:0000259" key="1">
    <source>
        <dbReference type="PROSITE" id="PS51016"/>
    </source>
</evidence>